<dbReference type="InterPro" id="IPR056792">
    <property type="entry name" value="PRC_RimM"/>
</dbReference>
<dbReference type="Gene3D" id="2.40.30.60">
    <property type="entry name" value="RimM"/>
    <property type="match status" value="1"/>
</dbReference>
<evidence type="ECO:0000256" key="4">
    <source>
        <dbReference type="ARBA" id="ARBA00023186"/>
    </source>
</evidence>
<dbReference type="GO" id="GO:0006364">
    <property type="term" value="P:rRNA processing"/>
    <property type="evidence" value="ECO:0007669"/>
    <property type="project" value="UniProtKB-UniRule"/>
</dbReference>
<dbReference type="NCBIfam" id="TIGR02273">
    <property type="entry name" value="16S_RimM"/>
    <property type="match status" value="1"/>
</dbReference>
<accession>A0AAT9G5A6</accession>
<dbReference type="InterPro" id="IPR011961">
    <property type="entry name" value="RimM"/>
</dbReference>
<keyword evidence="1 5" id="KW-0963">Cytoplasm</keyword>
<dbReference type="GO" id="GO:0043022">
    <property type="term" value="F:ribosome binding"/>
    <property type="evidence" value="ECO:0007669"/>
    <property type="project" value="InterPro"/>
</dbReference>
<evidence type="ECO:0000256" key="5">
    <source>
        <dbReference type="HAMAP-Rule" id="MF_00014"/>
    </source>
</evidence>
<comment type="subunit">
    <text evidence="5">Binds ribosomal protein uS19.</text>
</comment>
<dbReference type="HAMAP" id="MF_00014">
    <property type="entry name" value="Ribosome_mat_RimM"/>
    <property type="match status" value="1"/>
</dbReference>
<dbReference type="InterPro" id="IPR002676">
    <property type="entry name" value="RimM_N"/>
</dbReference>
<organism evidence="8">
    <name type="scientific">Candidatus Aschnera chinzeii</name>
    <dbReference type="NCBI Taxonomy" id="1485666"/>
    <lineage>
        <taxon>Bacteria</taxon>
        <taxon>Pseudomonadati</taxon>
        <taxon>Pseudomonadota</taxon>
        <taxon>Gammaproteobacteria</taxon>
        <taxon>Enterobacterales</taxon>
        <taxon>Enterobacteriaceae</taxon>
        <taxon>Candidatus Aschnera</taxon>
    </lineage>
</organism>
<keyword evidence="2 5" id="KW-0690">Ribosome biogenesis</keyword>
<reference evidence="8" key="1">
    <citation type="journal article" date="2023" name="Front. Microbiol.">
        <title>Genome analysis of Candidatus Aschnera chinzeii, the bacterial endosymbiont of the blood-sucking bat fly Penicillidia jenynsii (Insecta: Diptera: Nycteribiidae).</title>
        <authorList>
            <person name="Koga R."/>
            <person name="Moriyama M."/>
            <person name="Nozaki T."/>
            <person name="Fukatsu T."/>
        </authorList>
    </citation>
    <scope>NUCLEOTIDE SEQUENCE</scope>
    <source>
        <strain evidence="8">Kw-01</strain>
    </source>
</reference>
<comment type="subcellular location">
    <subcellularLocation>
        <location evidence="5">Cytoplasm</location>
    </subcellularLocation>
</comment>
<keyword evidence="4 5" id="KW-0143">Chaperone</keyword>
<proteinExistence type="inferred from homology"/>
<dbReference type="SUPFAM" id="SSF50447">
    <property type="entry name" value="Translation proteins"/>
    <property type="match status" value="1"/>
</dbReference>
<dbReference type="EMBL" id="AP028961">
    <property type="protein sequence ID" value="BET44899.1"/>
    <property type="molecule type" value="Genomic_DNA"/>
</dbReference>
<name>A0AAT9G5A6_9ENTR</name>
<sequence>MYVFNHKINNPIIIGKIKSAYGIYGYLKIHSFTEKSKNILLYQPWYIKNNTIWKMLHIEKQQLIRKNIILVKLKKINNRNDALAITNHDIIIDISQLPNLNNNQYYWSQLIGYKVKNTKNYNFGYIYDFIRTKSNDVLIVKKNHQDIFDIQQRLIPFIENSVIKKIDNTKKIIEVDWNPKF</sequence>
<evidence type="ECO:0000259" key="6">
    <source>
        <dbReference type="Pfam" id="PF01782"/>
    </source>
</evidence>
<dbReference type="AlphaFoldDB" id="A0AAT9G5A6"/>
<feature type="domain" description="Ribosome maturation factor RimM PRC barrel" evidence="7">
    <location>
        <begin position="107"/>
        <end position="178"/>
    </location>
</feature>
<dbReference type="Pfam" id="PF24986">
    <property type="entry name" value="PRC_RimM"/>
    <property type="match status" value="1"/>
</dbReference>
<evidence type="ECO:0000259" key="7">
    <source>
        <dbReference type="Pfam" id="PF24986"/>
    </source>
</evidence>
<dbReference type="InterPro" id="IPR009000">
    <property type="entry name" value="Transl_B-barrel_sf"/>
</dbReference>
<dbReference type="PANTHER" id="PTHR33692">
    <property type="entry name" value="RIBOSOME MATURATION FACTOR RIMM"/>
    <property type="match status" value="1"/>
</dbReference>
<comment type="function">
    <text evidence="5">An accessory protein needed during the final step in the assembly of 30S ribosomal subunit, possibly for assembly of the head region. Essential for efficient processing of 16S rRNA. May be needed both before and after RbfA during the maturation of 16S rRNA. It has affinity for free ribosomal 30S subunits but not for 70S ribosomes.</text>
</comment>
<dbReference type="GO" id="GO:0042274">
    <property type="term" value="P:ribosomal small subunit biogenesis"/>
    <property type="evidence" value="ECO:0007669"/>
    <property type="project" value="UniProtKB-UniRule"/>
</dbReference>
<dbReference type="GO" id="GO:0005840">
    <property type="term" value="C:ribosome"/>
    <property type="evidence" value="ECO:0007669"/>
    <property type="project" value="InterPro"/>
</dbReference>
<dbReference type="Pfam" id="PF01782">
    <property type="entry name" value="RimM"/>
    <property type="match status" value="1"/>
</dbReference>
<gene>
    <name evidence="5 8" type="primary">rimM</name>
    <name evidence="8" type="ORF">ACHINZ_5740</name>
</gene>
<dbReference type="InterPro" id="IPR011033">
    <property type="entry name" value="PRC_barrel-like_sf"/>
</dbReference>
<evidence type="ECO:0000313" key="8">
    <source>
        <dbReference type="EMBL" id="BET44899.1"/>
    </source>
</evidence>
<dbReference type="SUPFAM" id="SSF50346">
    <property type="entry name" value="PRC-barrel domain"/>
    <property type="match status" value="1"/>
</dbReference>
<dbReference type="PANTHER" id="PTHR33692:SF1">
    <property type="entry name" value="RIBOSOME MATURATION FACTOR RIMM"/>
    <property type="match status" value="1"/>
</dbReference>
<reference evidence="8" key="2">
    <citation type="submission" date="2023-10" db="EMBL/GenBank/DDBJ databases">
        <authorList>
            <person name="Koga R."/>
            <person name="Fukatsu T."/>
        </authorList>
    </citation>
    <scope>NUCLEOTIDE SEQUENCE</scope>
    <source>
        <strain evidence="8">Kw-01</strain>
    </source>
</reference>
<keyword evidence="3 5" id="KW-0698">rRNA processing</keyword>
<dbReference type="InterPro" id="IPR036976">
    <property type="entry name" value="RimM_N_sf"/>
</dbReference>
<feature type="domain" description="RimM N-terminal" evidence="6">
    <location>
        <begin position="14"/>
        <end position="95"/>
    </location>
</feature>
<evidence type="ECO:0000256" key="3">
    <source>
        <dbReference type="ARBA" id="ARBA00022552"/>
    </source>
</evidence>
<comment type="similarity">
    <text evidence="5">Belongs to the RimM family.</text>
</comment>
<dbReference type="Gene3D" id="2.30.30.240">
    <property type="entry name" value="PRC-barrel domain"/>
    <property type="match status" value="1"/>
</dbReference>
<protein>
    <recommendedName>
        <fullName evidence="5">Ribosome maturation factor RimM</fullName>
    </recommendedName>
</protein>
<evidence type="ECO:0000256" key="2">
    <source>
        <dbReference type="ARBA" id="ARBA00022517"/>
    </source>
</evidence>
<comment type="domain">
    <text evidence="5">The PRC barrel domain binds ribosomal protein uS19.</text>
</comment>
<evidence type="ECO:0000256" key="1">
    <source>
        <dbReference type="ARBA" id="ARBA00022490"/>
    </source>
</evidence>
<dbReference type="GO" id="GO:0005737">
    <property type="term" value="C:cytoplasm"/>
    <property type="evidence" value="ECO:0007669"/>
    <property type="project" value="UniProtKB-SubCell"/>
</dbReference>